<dbReference type="CDD" id="cd05466">
    <property type="entry name" value="PBP2_LTTR_substrate"/>
    <property type="match status" value="1"/>
</dbReference>
<dbReference type="PANTHER" id="PTHR30419">
    <property type="entry name" value="HTH-TYPE TRANSCRIPTIONAL REGULATOR YBHD"/>
    <property type="match status" value="1"/>
</dbReference>
<evidence type="ECO:0000256" key="2">
    <source>
        <dbReference type="ARBA" id="ARBA00023015"/>
    </source>
</evidence>
<gene>
    <name evidence="6" type="ORF">ACFQ47_10405</name>
</gene>
<dbReference type="Proteomes" id="UP001597192">
    <property type="component" value="Unassembled WGS sequence"/>
</dbReference>
<comment type="caution">
    <text evidence="6">The sequence shown here is derived from an EMBL/GenBank/DDBJ whole genome shotgun (WGS) entry which is preliminary data.</text>
</comment>
<keyword evidence="3" id="KW-0238">DNA-binding</keyword>
<dbReference type="PANTHER" id="PTHR30419:SF8">
    <property type="entry name" value="NITROGEN ASSIMILATION TRANSCRIPTIONAL ACTIVATOR-RELATED"/>
    <property type="match status" value="1"/>
</dbReference>
<organism evidence="6 7">
    <name type="scientific">Lacticaseibacillus yichunensis</name>
    <dbReference type="NCBI Taxonomy" id="2486015"/>
    <lineage>
        <taxon>Bacteria</taxon>
        <taxon>Bacillati</taxon>
        <taxon>Bacillota</taxon>
        <taxon>Bacilli</taxon>
        <taxon>Lactobacillales</taxon>
        <taxon>Lactobacillaceae</taxon>
        <taxon>Lacticaseibacillus</taxon>
    </lineage>
</organism>
<dbReference type="Gene3D" id="3.40.190.290">
    <property type="match status" value="1"/>
</dbReference>
<reference evidence="7" key="1">
    <citation type="journal article" date="2019" name="Int. J. Syst. Evol. Microbiol.">
        <title>The Global Catalogue of Microorganisms (GCM) 10K type strain sequencing project: providing services to taxonomists for standard genome sequencing and annotation.</title>
        <authorList>
            <consortium name="The Broad Institute Genomics Platform"/>
            <consortium name="The Broad Institute Genome Sequencing Center for Infectious Disease"/>
            <person name="Wu L."/>
            <person name="Ma J."/>
        </authorList>
    </citation>
    <scope>NUCLEOTIDE SEQUENCE [LARGE SCALE GENOMIC DNA]</scope>
    <source>
        <strain evidence="7">CCM 8947</strain>
    </source>
</reference>
<comment type="similarity">
    <text evidence="1">Belongs to the LysR transcriptional regulatory family.</text>
</comment>
<dbReference type="Pfam" id="PF03466">
    <property type="entry name" value="LysR_substrate"/>
    <property type="match status" value="1"/>
</dbReference>
<dbReference type="InterPro" id="IPR036388">
    <property type="entry name" value="WH-like_DNA-bd_sf"/>
</dbReference>
<sequence length="299" mass="33005">MELRLLRYFLTIAEEGTISQAALVLHITQPTLSRQLRLLEEELDAALFERSGNHLVLTDAGLFLQDRAREILALSDDTAHDFAQRRQELFAGKINIGCVEADNSDTLAMLLEEMIADYPAVSFEVFTGTSDIIQDRLDKGLEDLAILLEPVATEKYHTLRLPRLERWGLATAAASFLAQKTAITAGDLIGIPLMMPGRASVQKLLGDWLEDDVAKLNVIGNHNLIFNALPLIENQTASALTIEGALGRYQSDAIRFIPLAPALATHCVLVWRQGRVLTPVAQELLRRFQEAFGGHASKA</sequence>
<dbReference type="InterPro" id="IPR036390">
    <property type="entry name" value="WH_DNA-bd_sf"/>
</dbReference>
<dbReference type="InterPro" id="IPR050950">
    <property type="entry name" value="HTH-type_LysR_regulators"/>
</dbReference>
<accession>A0ABW4CQ62</accession>
<evidence type="ECO:0000313" key="7">
    <source>
        <dbReference type="Proteomes" id="UP001597192"/>
    </source>
</evidence>
<dbReference type="InterPro" id="IPR000847">
    <property type="entry name" value="LysR_HTH_N"/>
</dbReference>
<dbReference type="PROSITE" id="PS50931">
    <property type="entry name" value="HTH_LYSR"/>
    <property type="match status" value="1"/>
</dbReference>
<dbReference type="PRINTS" id="PR00039">
    <property type="entry name" value="HTHLYSR"/>
</dbReference>
<name>A0ABW4CQ62_9LACO</name>
<dbReference type="SUPFAM" id="SSF46785">
    <property type="entry name" value="Winged helix' DNA-binding domain"/>
    <property type="match status" value="1"/>
</dbReference>
<dbReference type="EMBL" id="JBHTOG010000055">
    <property type="protein sequence ID" value="MFD1433075.1"/>
    <property type="molecule type" value="Genomic_DNA"/>
</dbReference>
<evidence type="ECO:0000313" key="6">
    <source>
        <dbReference type="EMBL" id="MFD1433075.1"/>
    </source>
</evidence>
<protein>
    <submittedName>
        <fullName evidence="6">LysR family transcriptional regulator</fullName>
    </submittedName>
</protein>
<evidence type="ECO:0000256" key="3">
    <source>
        <dbReference type="ARBA" id="ARBA00023125"/>
    </source>
</evidence>
<keyword evidence="4" id="KW-0804">Transcription</keyword>
<dbReference type="RefSeq" id="WP_125697919.1">
    <property type="nucleotide sequence ID" value="NZ_JBHTOG010000055.1"/>
</dbReference>
<keyword evidence="7" id="KW-1185">Reference proteome</keyword>
<dbReference type="Gene3D" id="1.10.10.10">
    <property type="entry name" value="Winged helix-like DNA-binding domain superfamily/Winged helix DNA-binding domain"/>
    <property type="match status" value="1"/>
</dbReference>
<dbReference type="InterPro" id="IPR005119">
    <property type="entry name" value="LysR_subst-bd"/>
</dbReference>
<feature type="domain" description="HTH lysR-type" evidence="5">
    <location>
        <begin position="1"/>
        <end position="58"/>
    </location>
</feature>
<evidence type="ECO:0000256" key="4">
    <source>
        <dbReference type="ARBA" id="ARBA00023163"/>
    </source>
</evidence>
<evidence type="ECO:0000256" key="1">
    <source>
        <dbReference type="ARBA" id="ARBA00009437"/>
    </source>
</evidence>
<proteinExistence type="inferred from homology"/>
<dbReference type="Pfam" id="PF00126">
    <property type="entry name" value="HTH_1"/>
    <property type="match status" value="1"/>
</dbReference>
<evidence type="ECO:0000259" key="5">
    <source>
        <dbReference type="PROSITE" id="PS50931"/>
    </source>
</evidence>
<dbReference type="SUPFAM" id="SSF53850">
    <property type="entry name" value="Periplasmic binding protein-like II"/>
    <property type="match status" value="1"/>
</dbReference>
<keyword evidence="2" id="KW-0805">Transcription regulation</keyword>